<protein>
    <submittedName>
        <fullName evidence="1">Uncharacterized protein</fullName>
    </submittedName>
</protein>
<dbReference type="EMBL" id="GBRH01198019">
    <property type="protein sequence ID" value="JAD99876.1"/>
    <property type="molecule type" value="Transcribed_RNA"/>
</dbReference>
<sequence>MRIKENLRHPKRRVDRLHSLPTSNCIISSLALQIREVRIFYLVCHSMSCVGRSS</sequence>
<proteinExistence type="predicted"/>
<organism evidence="1">
    <name type="scientific">Arundo donax</name>
    <name type="common">Giant reed</name>
    <name type="synonym">Donax arundinaceus</name>
    <dbReference type="NCBI Taxonomy" id="35708"/>
    <lineage>
        <taxon>Eukaryota</taxon>
        <taxon>Viridiplantae</taxon>
        <taxon>Streptophyta</taxon>
        <taxon>Embryophyta</taxon>
        <taxon>Tracheophyta</taxon>
        <taxon>Spermatophyta</taxon>
        <taxon>Magnoliopsida</taxon>
        <taxon>Liliopsida</taxon>
        <taxon>Poales</taxon>
        <taxon>Poaceae</taxon>
        <taxon>PACMAD clade</taxon>
        <taxon>Arundinoideae</taxon>
        <taxon>Arundineae</taxon>
        <taxon>Arundo</taxon>
    </lineage>
</organism>
<dbReference type="AlphaFoldDB" id="A0A0A9EIF3"/>
<evidence type="ECO:0000313" key="1">
    <source>
        <dbReference type="EMBL" id="JAD99876.1"/>
    </source>
</evidence>
<reference evidence="1" key="2">
    <citation type="journal article" date="2015" name="Data Brief">
        <title>Shoot transcriptome of the giant reed, Arundo donax.</title>
        <authorList>
            <person name="Barrero R.A."/>
            <person name="Guerrero F.D."/>
            <person name="Moolhuijzen P."/>
            <person name="Goolsby J.A."/>
            <person name="Tidwell J."/>
            <person name="Bellgard S.E."/>
            <person name="Bellgard M.I."/>
        </authorList>
    </citation>
    <scope>NUCLEOTIDE SEQUENCE</scope>
    <source>
        <tissue evidence="1">Shoot tissue taken approximately 20 cm above the soil surface</tissue>
    </source>
</reference>
<name>A0A0A9EIF3_ARUDO</name>
<accession>A0A0A9EIF3</accession>
<reference evidence="1" key="1">
    <citation type="submission" date="2014-09" db="EMBL/GenBank/DDBJ databases">
        <authorList>
            <person name="Magalhaes I.L.F."/>
            <person name="Oliveira U."/>
            <person name="Santos F.R."/>
            <person name="Vidigal T.H.D.A."/>
            <person name="Brescovit A.D."/>
            <person name="Santos A.J."/>
        </authorList>
    </citation>
    <scope>NUCLEOTIDE SEQUENCE</scope>
    <source>
        <tissue evidence="1">Shoot tissue taken approximately 20 cm above the soil surface</tissue>
    </source>
</reference>